<reference evidence="1 2" key="1">
    <citation type="journal article" date="2012" name="J. Bacteriol.">
        <title>Genome sequence of Mycobacterium hassiacum DSM 44199, a rare source of heat-stable mycobacterial proteins.</title>
        <authorList>
            <person name="Tiago I."/>
            <person name="Maranha A."/>
            <person name="Mendes V."/>
            <person name="Alarico S."/>
            <person name="Moynihan P.J."/>
            <person name="Clarke A.J."/>
            <person name="Macedo-Ribeiro S."/>
            <person name="Pereira P.J."/>
            <person name="Empadinhas N."/>
        </authorList>
    </citation>
    <scope>NUCLEOTIDE SEQUENCE [LARGE SCALE GENOMIC DNA]</scope>
    <source>
        <strain evidence="2">DSM 44199 / CIP 105218 / JCM 12690 / 3849</strain>
    </source>
</reference>
<dbReference type="PROSITE" id="PS51257">
    <property type="entry name" value="PROKAR_LIPOPROTEIN"/>
    <property type="match status" value="1"/>
</dbReference>
<evidence type="ECO:0000313" key="1">
    <source>
        <dbReference type="EMBL" id="EKF23046.1"/>
    </source>
</evidence>
<comment type="caution">
    <text evidence="1">The sequence shown here is derived from an EMBL/GenBank/DDBJ whole genome shotgun (WGS) entry which is preliminary data.</text>
</comment>
<dbReference type="Proteomes" id="UP000006265">
    <property type="component" value="Unassembled WGS sequence"/>
</dbReference>
<protein>
    <submittedName>
        <fullName evidence="1">Putative lipoprotein</fullName>
    </submittedName>
</protein>
<organism evidence="1 2">
    <name type="scientific">Mycolicibacterium hassiacum (strain DSM 44199 / CIP 105218 / JCM 12690 / 3849)</name>
    <name type="common">Mycobacterium hassiacum</name>
    <dbReference type="NCBI Taxonomy" id="1122247"/>
    <lineage>
        <taxon>Bacteria</taxon>
        <taxon>Bacillati</taxon>
        <taxon>Actinomycetota</taxon>
        <taxon>Actinomycetes</taxon>
        <taxon>Mycobacteriales</taxon>
        <taxon>Mycobacteriaceae</taxon>
        <taxon>Mycolicibacterium</taxon>
    </lineage>
</organism>
<accession>K5BFC3</accession>
<proteinExistence type="predicted"/>
<gene>
    <name evidence="1" type="ORF">C731_2944</name>
</gene>
<evidence type="ECO:0000313" key="2">
    <source>
        <dbReference type="Proteomes" id="UP000006265"/>
    </source>
</evidence>
<dbReference type="RefSeq" id="WP_005628809.1">
    <property type="nucleotide sequence ID" value="NZ_AMRA01000084.1"/>
</dbReference>
<keyword evidence="2" id="KW-1185">Reference proteome</keyword>
<dbReference type="PATRIC" id="fig|1122247.3.peg.2824"/>
<sequence>MKTIAALLISVAFILGLTACDGETTPSDYDGPNGVVFMPMPGTPGPGMPIFF</sequence>
<name>K5BFC3_MYCHD</name>
<dbReference type="STRING" id="1122247.GCA_000379865_01664"/>
<keyword evidence="1" id="KW-0449">Lipoprotein</keyword>
<dbReference type="EMBL" id="AMRA01000084">
    <property type="protein sequence ID" value="EKF23046.1"/>
    <property type="molecule type" value="Genomic_DNA"/>
</dbReference>
<dbReference type="AlphaFoldDB" id="K5BFC3"/>